<protein>
    <recommendedName>
        <fullName evidence="4">DUF805 domain-containing protein</fullName>
    </recommendedName>
</protein>
<dbReference type="RefSeq" id="WP_345413621.1">
    <property type="nucleotide sequence ID" value="NZ_BAABHO010000012.1"/>
</dbReference>
<keyword evidence="3" id="KW-1185">Reference proteome</keyword>
<comment type="caution">
    <text evidence="2">The sequence shown here is derived from an EMBL/GenBank/DDBJ whole genome shotgun (WGS) entry which is preliminary data.</text>
</comment>
<dbReference type="EMBL" id="BAABHO010000012">
    <property type="protein sequence ID" value="GAA4785828.1"/>
    <property type="molecule type" value="Genomic_DNA"/>
</dbReference>
<keyword evidence="1" id="KW-0472">Membrane</keyword>
<dbReference type="Pfam" id="PF05656">
    <property type="entry name" value="DUF805"/>
    <property type="match status" value="1"/>
</dbReference>
<dbReference type="Proteomes" id="UP001500928">
    <property type="component" value="Unassembled WGS sequence"/>
</dbReference>
<gene>
    <name evidence="2" type="ORF">GCM10023200_19760</name>
</gene>
<evidence type="ECO:0000313" key="3">
    <source>
        <dbReference type="Proteomes" id="UP001500928"/>
    </source>
</evidence>
<sequence>MSTAWARLWRFLGVRGVFLLVFLTGGTAALLVLNSDTTDLVELLTRQPIVTVAYVMTVGAIVTAAVAYSRPARSRSQNEVLPGLKRDGFCTLLRSFGDDGRLLVPHEQEKQGAMTILASFTDPNLTFEQVLGGLSAGHELACVGIVDQRSALVPPGVTFMRARDEEWQDVAHRLVTDARAIVLLFASRGTIRAGFRWEIETIAATGMAHRAILVLPPPDHDLELYARAREDVCQALSLLDCGRHAPEHFARLMPATAIVVQLVPDAPYPRWWRSEWEQPRRCGRSGAGRVGNVTYALALHEALVGIDDGEARYDDLSSIRTKQSRSIRVSGPDAARDGEFTVLRQGLDLYQAMARALLGPALSTRRRAGRTEFWTMLVLGPFLGLIGGGATFGFTGESAVLPLVFLGLAMVPVACAAVRRLHDLDRPGWWLILGAVPVLGLPVQILLTCRRGSPGLNRYGAARESPDWEAANTVGVSYVVELVLLVPVLVLVHAATGL</sequence>
<feature type="transmembrane region" description="Helical" evidence="1">
    <location>
        <begin position="373"/>
        <end position="394"/>
    </location>
</feature>
<evidence type="ECO:0008006" key="4">
    <source>
        <dbReference type="Google" id="ProtNLM"/>
    </source>
</evidence>
<name>A0ABP9AUG0_9PSEU</name>
<feature type="transmembrane region" description="Helical" evidence="1">
    <location>
        <begin position="400"/>
        <end position="418"/>
    </location>
</feature>
<reference evidence="3" key="1">
    <citation type="journal article" date="2019" name="Int. J. Syst. Evol. Microbiol.">
        <title>The Global Catalogue of Microorganisms (GCM) 10K type strain sequencing project: providing services to taxonomists for standard genome sequencing and annotation.</title>
        <authorList>
            <consortium name="The Broad Institute Genomics Platform"/>
            <consortium name="The Broad Institute Genome Sequencing Center for Infectious Disease"/>
            <person name="Wu L."/>
            <person name="Ma J."/>
        </authorList>
    </citation>
    <scope>NUCLEOTIDE SEQUENCE [LARGE SCALE GENOMIC DNA]</scope>
    <source>
        <strain evidence="3">JCM 17979</strain>
    </source>
</reference>
<proteinExistence type="predicted"/>
<dbReference type="PANTHER" id="PTHR34980">
    <property type="entry name" value="INNER MEMBRANE PROTEIN-RELATED-RELATED"/>
    <property type="match status" value="1"/>
</dbReference>
<feature type="transmembrane region" description="Helical" evidence="1">
    <location>
        <begin position="48"/>
        <end position="68"/>
    </location>
</feature>
<feature type="transmembrane region" description="Helical" evidence="1">
    <location>
        <begin position="475"/>
        <end position="495"/>
    </location>
</feature>
<evidence type="ECO:0000256" key="1">
    <source>
        <dbReference type="SAM" id="Phobius"/>
    </source>
</evidence>
<dbReference type="PANTHER" id="PTHR34980:SF2">
    <property type="entry name" value="INNER MEMBRANE PROTEIN YHAH-RELATED"/>
    <property type="match status" value="1"/>
</dbReference>
<feature type="transmembrane region" description="Helical" evidence="1">
    <location>
        <begin position="430"/>
        <end position="447"/>
    </location>
</feature>
<keyword evidence="1" id="KW-1133">Transmembrane helix</keyword>
<keyword evidence="1" id="KW-0812">Transmembrane</keyword>
<evidence type="ECO:0000313" key="2">
    <source>
        <dbReference type="EMBL" id="GAA4785828.1"/>
    </source>
</evidence>
<dbReference type="InterPro" id="IPR008523">
    <property type="entry name" value="DUF805"/>
</dbReference>
<accession>A0ABP9AUG0</accession>
<organism evidence="2 3">
    <name type="scientific">Actinomycetospora chlora</name>
    <dbReference type="NCBI Taxonomy" id="663608"/>
    <lineage>
        <taxon>Bacteria</taxon>
        <taxon>Bacillati</taxon>
        <taxon>Actinomycetota</taxon>
        <taxon>Actinomycetes</taxon>
        <taxon>Pseudonocardiales</taxon>
        <taxon>Pseudonocardiaceae</taxon>
        <taxon>Actinomycetospora</taxon>
    </lineage>
</organism>
<feature type="transmembrane region" description="Helical" evidence="1">
    <location>
        <begin position="12"/>
        <end position="33"/>
    </location>
</feature>